<organism evidence="2 3">
    <name type="scientific">Cuscuta australis</name>
    <dbReference type="NCBI Taxonomy" id="267555"/>
    <lineage>
        <taxon>Eukaryota</taxon>
        <taxon>Viridiplantae</taxon>
        <taxon>Streptophyta</taxon>
        <taxon>Embryophyta</taxon>
        <taxon>Tracheophyta</taxon>
        <taxon>Spermatophyta</taxon>
        <taxon>Magnoliopsida</taxon>
        <taxon>eudicotyledons</taxon>
        <taxon>Gunneridae</taxon>
        <taxon>Pentapetalae</taxon>
        <taxon>asterids</taxon>
        <taxon>lamiids</taxon>
        <taxon>Solanales</taxon>
        <taxon>Convolvulaceae</taxon>
        <taxon>Cuscuteae</taxon>
        <taxon>Cuscuta</taxon>
        <taxon>Cuscuta subgen. Grammica</taxon>
        <taxon>Cuscuta sect. Cleistogrammica</taxon>
    </lineage>
</organism>
<comment type="caution">
    <text evidence="2">The sequence shown here is derived from an EMBL/GenBank/DDBJ whole genome shotgun (WGS) entry which is preliminary data.</text>
</comment>
<dbReference type="AlphaFoldDB" id="A0A328E5C0"/>
<accession>A0A328E5C0</accession>
<feature type="region of interest" description="Disordered" evidence="1">
    <location>
        <begin position="60"/>
        <end position="89"/>
    </location>
</feature>
<evidence type="ECO:0000256" key="1">
    <source>
        <dbReference type="SAM" id="MobiDB-lite"/>
    </source>
</evidence>
<evidence type="ECO:0000313" key="2">
    <source>
        <dbReference type="EMBL" id="RAL53182.1"/>
    </source>
</evidence>
<sequence length="89" mass="9704">MGGKVLLAPVEPCDETCFLVEYVKGPKSTRVVATNPDSGHEVARLEVRWGWPCGHSDDDCSRHGDDNSIATGRQCSGGRDNMVVEDEKE</sequence>
<dbReference type="Proteomes" id="UP000249390">
    <property type="component" value="Unassembled WGS sequence"/>
</dbReference>
<protein>
    <submittedName>
        <fullName evidence="2">Uncharacterized protein</fullName>
    </submittedName>
</protein>
<evidence type="ECO:0000313" key="3">
    <source>
        <dbReference type="Proteomes" id="UP000249390"/>
    </source>
</evidence>
<dbReference type="EMBL" id="NQVE01000027">
    <property type="protein sequence ID" value="RAL53182.1"/>
    <property type="molecule type" value="Genomic_DNA"/>
</dbReference>
<proteinExistence type="predicted"/>
<gene>
    <name evidence="2" type="ORF">DM860_006854</name>
</gene>
<name>A0A328E5C0_9ASTE</name>
<reference evidence="2 3" key="1">
    <citation type="submission" date="2018-06" db="EMBL/GenBank/DDBJ databases">
        <title>The Genome of Cuscuta australis (Dodder) Provides Insight into the Evolution of Plant Parasitism.</title>
        <authorList>
            <person name="Liu H."/>
        </authorList>
    </citation>
    <scope>NUCLEOTIDE SEQUENCE [LARGE SCALE GENOMIC DNA]</scope>
    <source>
        <strain evidence="3">cv. Yunnan</strain>
        <tissue evidence="2">Vines</tissue>
    </source>
</reference>
<keyword evidence="3" id="KW-1185">Reference proteome</keyword>